<reference evidence="10 11" key="1">
    <citation type="submission" date="2018-08" db="EMBL/GenBank/DDBJ databases">
        <title>Aphanomyces genome sequencing and annotation.</title>
        <authorList>
            <person name="Minardi D."/>
            <person name="Oidtmann B."/>
            <person name="Van Der Giezen M."/>
            <person name="Studholme D.J."/>
        </authorList>
    </citation>
    <scope>NUCLEOTIDE SEQUENCE [LARGE SCALE GENOMIC DNA]</scope>
    <source>
        <strain evidence="8 10">Kv</strain>
        <strain evidence="9 11">SA</strain>
    </source>
</reference>
<feature type="coiled-coil region" evidence="5">
    <location>
        <begin position="449"/>
        <end position="476"/>
    </location>
</feature>
<dbReference type="InterPro" id="IPR011011">
    <property type="entry name" value="Znf_FYVE_PHD"/>
</dbReference>
<dbReference type="Gene3D" id="3.30.40.10">
    <property type="entry name" value="Zinc/RING finger domain, C3HC4 (zinc finger)"/>
    <property type="match status" value="1"/>
</dbReference>
<dbReference type="GO" id="GO:0008270">
    <property type="term" value="F:zinc ion binding"/>
    <property type="evidence" value="ECO:0007669"/>
    <property type="project" value="UniProtKB-KW"/>
</dbReference>
<dbReference type="Pfam" id="PF01363">
    <property type="entry name" value="FYVE"/>
    <property type="match status" value="1"/>
</dbReference>
<dbReference type="SMART" id="SM00064">
    <property type="entry name" value="FYVE"/>
    <property type="match status" value="1"/>
</dbReference>
<dbReference type="PROSITE" id="PS50178">
    <property type="entry name" value="ZF_FYVE"/>
    <property type="match status" value="1"/>
</dbReference>
<feature type="compositionally biased region" description="Polar residues" evidence="6">
    <location>
        <begin position="60"/>
        <end position="80"/>
    </location>
</feature>
<feature type="compositionally biased region" description="Polar residues" evidence="6">
    <location>
        <begin position="486"/>
        <end position="497"/>
    </location>
</feature>
<dbReference type="EMBL" id="QUSZ01009081">
    <property type="protein sequence ID" value="RHX99562.1"/>
    <property type="molecule type" value="Genomic_DNA"/>
</dbReference>
<dbReference type="InterPro" id="IPR013083">
    <property type="entry name" value="Znf_RING/FYVE/PHD"/>
</dbReference>
<feature type="region of interest" description="Disordered" evidence="6">
    <location>
        <begin position="478"/>
        <end position="497"/>
    </location>
</feature>
<dbReference type="EMBL" id="QUTC01005935">
    <property type="protein sequence ID" value="RHY54943.1"/>
    <property type="molecule type" value="Genomic_DNA"/>
</dbReference>
<evidence type="ECO:0000313" key="8">
    <source>
        <dbReference type="EMBL" id="RHX99562.1"/>
    </source>
</evidence>
<dbReference type="SUPFAM" id="SSF57903">
    <property type="entry name" value="FYVE/PHD zinc finger"/>
    <property type="match status" value="1"/>
</dbReference>
<keyword evidence="3" id="KW-0862">Zinc</keyword>
<dbReference type="AlphaFoldDB" id="A0A396ZVC1"/>
<feature type="domain" description="FYVE-type" evidence="7">
    <location>
        <begin position="17"/>
        <end position="107"/>
    </location>
</feature>
<evidence type="ECO:0000256" key="5">
    <source>
        <dbReference type="SAM" id="Coils"/>
    </source>
</evidence>
<dbReference type="Proteomes" id="UP000265427">
    <property type="component" value="Unassembled WGS sequence"/>
</dbReference>
<comment type="caution">
    <text evidence="8">The sequence shown here is derived from an EMBL/GenBank/DDBJ whole genome shotgun (WGS) entry which is preliminary data.</text>
</comment>
<evidence type="ECO:0000256" key="1">
    <source>
        <dbReference type="ARBA" id="ARBA00022723"/>
    </source>
</evidence>
<dbReference type="SUPFAM" id="SSF55781">
    <property type="entry name" value="GAF domain-like"/>
    <property type="match status" value="1"/>
</dbReference>
<dbReference type="PANTHER" id="PTHR43102">
    <property type="entry name" value="SLR1143 PROTEIN"/>
    <property type="match status" value="1"/>
</dbReference>
<evidence type="ECO:0000313" key="10">
    <source>
        <dbReference type="Proteomes" id="UP000265427"/>
    </source>
</evidence>
<dbReference type="VEuPathDB" id="FungiDB:H257_03399"/>
<evidence type="ECO:0000313" key="9">
    <source>
        <dbReference type="EMBL" id="RHY54943.1"/>
    </source>
</evidence>
<proteinExistence type="predicted"/>
<gene>
    <name evidence="8" type="ORF">DYB36_008727</name>
    <name evidence="9" type="ORF">DYB38_003110</name>
</gene>
<dbReference type="InterPro" id="IPR017455">
    <property type="entry name" value="Znf_FYVE-rel"/>
</dbReference>
<name>A0A396ZVC1_APHAT</name>
<dbReference type="Pfam" id="PF01590">
    <property type="entry name" value="GAF"/>
    <property type="match status" value="1"/>
</dbReference>
<dbReference type="InterPro" id="IPR029016">
    <property type="entry name" value="GAF-like_dom_sf"/>
</dbReference>
<keyword evidence="2 4" id="KW-0863">Zinc-finger</keyword>
<feature type="region of interest" description="Disordered" evidence="6">
    <location>
        <begin position="58"/>
        <end position="80"/>
    </location>
</feature>
<dbReference type="Gene3D" id="3.30.450.40">
    <property type="match status" value="1"/>
</dbReference>
<feature type="compositionally biased region" description="Polar residues" evidence="6">
    <location>
        <begin position="371"/>
        <end position="380"/>
    </location>
</feature>
<evidence type="ECO:0000256" key="6">
    <source>
        <dbReference type="SAM" id="MobiDB-lite"/>
    </source>
</evidence>
<evidence type="ECO:0000256" key="2">
    <source>
        <dbReference type="ARBA" id="ARBA00022771"/>
    </source>
</evidence>
<dbReference type="InterPro" id="IPR003018">
    <property type="entry name" value="GAF"/>
</dbReference>
<accession>A0A396ZVC1</accession>
<protein>
    <recommendedName>
        <fullName evidence="7">FYVE-type domain-containing protein</fullName>
    </recommendedName>
</protein>
<evidence type="ECO:0000313" key="11">
    <source>
        <dbReference type="Proteomes" id="UP000265716"/>
    </source>
</evidence>
<dbReference type="InterPro" id="IPR000306">
    <property type="entry name" value="Znf_FYVE"/>
</dbReference>
<keyword evidence="1" id="KW-0479">Metal-binding</keyword>
<feature type="compositionally biased region" description="Low complexity" evidence="6">
    <location>
        <begin position="321"/>
        <end position="330"/>
    </location>
</feature>
<feature type="region of interest" description="Disordered" evidence="6">
    <location>
        <begin position="315"/>
        <end position="380"/>
    </location>
</feature>
<evidence type="ECO:0000259" key="7">
    <source>
        <dbReference type="PROSITE" id="PS50178"/>
    </source>
</evidence>
<dbReference type="Proteomes" id="UP000265716">
    <property type="component" value="Unassembled WGS sequence"/>
</dbReference>
<dbReference type="PANTHER" id="PTHR43102:SF2">
    <property type="entry name" value="GAF DOMAIN-CONTAINING PROTEIN"/>
    <property type="match status" value="1"/>
</dbReference>
<sequence length="497" mass="54023">MDILDVELKPVADWVNDSKRRACVLCDRKFSTFVRKHHCRACGEVICKNCSSHRRVRVSSAPSTNTTKNPPGSAASATNSGAIPGPPLSFKVSRAMRFCNDCISPVLVDAASAMMRQSMLSMPPPLSHSASLAPSSQSTNADYNDELTRVDVLMSYMILDTFPSPDFEAICHTAAATFECTVAAISFLDASRQWYKARLGIQPPHVPLDVALCSHLLERSVLTPLVVLDTRSDPHFRHNPLVTGSANVRFYAAAPIVNSDGYILGSIFVMDCQPRTTPVEPPLTDMLVYLAQNVMDMLEEFRARAVSRLTVIQEASNEPGSTSTTSSSTTHRQLDSRKVPWPHSGSSTRKSTDQELLMQQRPSGGLATPPDSASATEVPWSATSSGKHAVATAKAIQADTAKCRDKLLRRNNSATDSGGSESGCLGLLCRVTDTQQMLAHQQTFIFERLSLHSARMDRLEASMRSLEAAFSQLARRLPPPPGYATSPASPNSEFITI</sequence>
<organism evidence="8 10">
    <name type="scientific">Aphanomyces astaci</name>
    <name type="common">Crayfish plague agent</name>
    <dbReference type="NCBI Taxonomy" id="112090"/>
    <lineage>
        <taxon>Eukaryota</taxon>
        <taxon>Sar</taxon>
        <taxon>Stramenopiles</taxon>
        <taxon>Oomycota</taxon>
        <taxon>Saprolegniomycetes</taxon>
        <taxon>Saprolegniales</taxon>
        <taxon>Verrucalvaceae</taxon>
        <taxon>Aphanomyces</taxon>
    </lineage>
</organism>
<evidence type="ECO:0000256" key="3">
    <source>
        <dbReference type="ARBA" id="ARBA00022833"/>
    </source>
</evidence>
<evidence type="ECO:0000256" key="4">
    <source>
        <dbReference type="PROSITE-ProRule" id="PRU00091"/>
    </source>
</evidence>
<keyword evidence="5" id="KW-0175">Coiled coil</keyword>